<keyword evidence="1" id="KW-0732">Signal</keyword>
<dbReference type="AlphaFoldDB" id="A0A914YB48"/>
<sequence length="268" mass="29878">MNFIIVFIAFVISQAFACRHGGGTFINGQEWKERDAFIMKCTIHENGSWKTEVVACLAPNGNKIPINSSLDDGNDQWKCSMNERGMVTLVQGANPNAKCDGHEVGSRWQEKSFELECLSGGIRKLRSCVTEEGQRIPVNGSKEVNGFVLVCQSFPNGTVSFHGQKSIKAPKVFGDSQTVVKCSDEQNGDRNVGEFWIENHRFNKTCRANGAVEVVNCISKDGVQIPLNRQIVQDGSRYTCEMTKQGTIRFSAAPIDEKKKKMLRKFFI</sequence>
<evidence type="ECO:0000256" key="1">
    <source>
        <dbReference type="SAM" id="SignalP"/>
    </source>
</evidence>
<dbReference type="InterPro" id="IPR040282">
    <property type="entry name" value="Mig-18-like"/>
</dbReference>
<feature type="domain" description="Abnormal cell migration protein 18-like fibronectin type I" evidence="2">
    <location>
        <begin position="102"/>
        <end position="158"/>
    </location>
</feature>
<evidence type="ECO:0000259" key="2">
    <source>
        <dbReference type="Pfam" id="PF23003"/>
    </source>
</evidence>
<accession>A0A914YB48</accession>
<feature type="signal peptide" evidence="1">
    <location>
        <begin position="1"/>
        <end position="17"/>
    </location>
</feature>
<dbReference type="PANTHER" id="PTHR35572:SF7">
    <property type="entry name" value="PROTEIN CBG04538"/>
    <property type="match status" value="1"/>
</dbReference>
<protein>
    <submittedName>
        <fullName evidence="4">Ig-like domain-containing protein</fullName>
    </submittedName>
</protein>
<name>A0A914YB48_9BILA</name>
<dbReference type="PANTHER" id="PTHR35572">
    <property type="entry name" value="PROTEIN CBG04538-RELATED"/>
    <property type="match status" value="1"/>
</dbReference>
<reference evidence="4" key="1">
    <citation type="submission" date="2022-11" db="UniProtKB">
        <authorList>
            <consortium name="WormBaseParasite"/>
        </authorList>
    </citation>
    <scope>IDENTIFICATION</scope>
</reference>
<dbReference type="Pfam" id="PF23003">
    <property type="entry name" value="Fn1_2"/>
    <property type="match status" value="3"/>
</dbReference>
<dbReference type="InterPro" id="IPR055119">
    <property type="entry name" value="Mig18_Fn1"/>
</dbReference>
<feature type="domain" description="Abnormal cell migration protein 18-like fibronectin type I" evidence="2">
    <location>
        <begin position="17"/>
        <end position="85"/>
    </location>
</feature>
<evidence type="ECO:0000313" key="3">
    <source>
        <dbReference type="Proteomes" id="UP000887577"/>
    </source>
</evidence>
<feature type="chain" id="PRO_5037056079" evidence="1">
    <location>
        <begin position="18"/>
        <end position="268"/>
    </location>
</feature>
<feature type="domain" description="Abnormal cell migration protein 18-like fibronectin type I" evidence="2">
    <location>
        <begin position="181"/>
        <end position="247"/>
    </location>
</feature>
<evidence type="ECO:0000313" key="4">
    <source>
        <dbReference type="WBParaSite" id="PSU_v2.g1651.t1"/>
    </source>
</evidence>
<dbReference type="WBParaSite" id="PSU_v2.g1651.t1">
    <property type="protein sequence ID" value="PSU_v2.g1651.t1"/>
    <property type="gene ID" value="PSU_v2.g1651"/>
</dbReference>
<keyword evidence="3" id="KW-1185">Reference proteome</keyword>
<dbReference type="Proteomes" id="UP000887577">
    <property type="component" value="Unplaced"/>
</dbReference>
<organism evidence="3 4">
    <name type="scientific">Panagrolaimus superbus</name>
    <dbReference type="NCBI Taxonomy" id="310955"/>
    <lineage>
        <taxon>Eukaryota</taxon>
        <taxon>Metazoa</taxon>
        <taxon>Ecdysozoa</taxon>
        <taxon>Nematoda</taxon>
        <taxon>Chromadorea</taxon>
        <taxon>Rhabditida</taxon>
        <taxon>Tylenchina</taxon>
        <taxon>Panagrolaimomorpha</taxon>
        <taxon>Panagrolaimoidea</taxon>
        <taxon>Panagrolaimidae</taxon>
        <taxon>Panagrolaimus</taxon>
    </lineage>
</organism>
<proteinExistence type="predicted"/>